<accession>K0RMN8</accession>
<protein>
    <submittedName>
        <fullName evidence="2">Uncharacterized protein</fullName>
    </submittedName>
</protein>
<feature type="non-terminal residue" evidence="2">
    <location>
        <position position="1"/>
    </location>
</feature>
<feature type="compositionally biased region" description="Basic and acidic residues" evidence="1">
    <location>
        <begin position="286"/>
        <end position="301"/>
    </location>
</feature>
<dbReference type="AlphaFoldDB" id="K0RMN8"/>
<dbReference type="eggNOG" id="ENOG502SCPK">
    <property type="taxonomic scope" value="Eukaryota"/>
</dbReference>
<feature type="compositionally biased region" description="Polar residues" evidence="1">
    <location>
        <begin position="243"/>
        <end position="254"/>
    </location>
</feature>
<feature type="region of interest" description="Disordered" evidence="1">
    <location>
        <begin position="220"/>
        <end position="395"/>
    </location>
</feature>
<evidence type="ECO:0000313" key="3">
    <source>
        <dbReference type="Proteomes" id="UP000266841"/>
    </source>
</evidence>
<feature type="compositionally biased region" description="Basic residues" evidence="1">
    <location>
        <begin position="275"/>
        <end position="285"/>
    </location>
</feature>
<feature type="compositionally biased region" description="Polar residues" evidence="1">
    <location>
        <begin position="322"/>
        <end position="331"/>
    </location>
</feature>
<gene>
    <name evidence="2" type="ORF">THAOC_25976</name>
</gene>
<sequence length="414" mass="44608">QIAGGTSSSIVEPIQHGPVSPLDRSESRDGWPLISQQGMLRMNVNRRFSFTRASPAVRGSDRDASVMDPSHRFGQIGRQVGPFRLGSFWAGCASSLLGRRGWILISPDVPTRAEPAAPIDRLWSLDESLAPRRSDPRRGGAGSCGVMMGVPPAAEARQITGGPSSSTVEPIQRGPVSPLDHSGSRDGSPPISRPGIRRMNPGINKVRYWFKTPTRTTRTIAVCVESPPHGGQERKRKPLLMRTTLSGGQGQTSRQSRETHGAPRSRPATRPAGTRPRRGGRRRRREPALRRADALGRRDPYPKPAGAEEDPLAHSRRHPTSHALSKVTNLIITGRGRDASSPVLDDDDPARARPSSAADGLPATRRRPLTGAFGGGVRFPPRRADGDDDDDGASHVSAIRSAVERAGRRCGLSP</sequence>
<evidence type="ECO:0000256" key="1">
    <source>
        <dbReference type="SAM" id="MobiDB-lite"/>
    </source>
</evidence>
<comment type="caution">
    <text evidence="2">The sequence shown here is derived from an EMBL/GenBank/DDBJ whole genome shotgun (WGS) entry which is preliminary data.</text>
</comment>
<evidence type="ECO:0000313" key="2">
    <source>
        <dbReference type="EMBL" id="EJK54400.1"/>
    </source>
</evidence>
<feature type="region of interest" description="Disordered" evidence="1">
    <location>
        <begin position="1"/>
        <end position="30"/>
    </location>
</feature>
<feature type="compositionally biased region" description="Polar residues" evidence="1">
    <location>
        <begin position="1"/>
        <end position="10"/>
    </location>
</feature>
<feature type="region of interest" description="Disordered" evidence="1">
    <location>
        <begin position="156"/>
        <end position="199"/>
    </location>
</feature>
<reference evidence="2 3" key="1">
    <citation type="journal article" date="2012" name="Genome Biol.">
        <title>Genome and low-iron response of an oceanic diatom adapted to chronic iron limitation.</title>
        <authorList>
            <person name="Lommer M."/>
            <person name="Specht M."/>
            <person name="Roy A.S."/>
            <person name="Kraemer L."/>
            <person name="Andreson R."/>
            <person name="Gutowska M.A."/>
            <person name="Wolf J."/>
            <person name="Bergner S.V."/>
            <person name="Schilhabel M.B."/>
            <person name="Klostermeier U.C."/>
            <person name="Beiko R.G."/>
            <person name="Rosenstiel P."/>
            <person name="Hippler M."/>
            <person name="Laroche J."/>
        </authorList>
    </citation>
    <scope>NUCLEOTIDE SEQUENCE [LARGE SCALE GENOMIC DNA]</scope>
    <source>
        <strain evidence="2 3">CCMP1005</strain>
    </source>
</reference>
<dbReference type="Proteomes" id="UP000266841">
    <property type="component" value="Unassembled WGS sequence"/>
</dbReference>
<name>K0RMN8_THAOC</name>
<keyword evidence="3" id="KW-1185">Reference proteome</keyword>
<organism evidence="2 3">
    <name type="scientific">Thalassiosira oceanica</name>
    <name type="common">Marine diatom</name>
    <dbReference type="NCBI Taxonomy" id="159749"/>
    <lineage>
        <taxon>Eukaryota</taxon>
        <taxon>Sar</taxon>
        <taxon>Stramenopiles</taxon>
        <taxon>Ochrophyta</taxon>
        <taxon>Bacillariophyta</taxon>
        <taxon>Coscinodiscophyceae</taxon>
        <taxon>Thalassiosirophycidae</taxon>
        <taxon>Thalassiosirales</taxon>
        <taxon>Thalassiosiraceae</taxon>
        <taxon>Thalassiosira</taxon>
    </lineage>
</organism>
<proteinExistence type="predicted"/>
<dbReference type="EMBL" id="AGNL01035869">
    <property type="protein sequence ID" value="EJK54400.1"/>
    <property type="molecule type" value="Genomic_DNA"/>
</dbReference>
<feature type="compositionally biased region" description="Low complexity" evidence="1">
    <location>
        <begin position="262"/>
        <end position="274"/>
    </location>
</feature>